<keyword evidence="2" id="KW-1185">Reference proteome</keyword>
<dbReference type="AlphaFoldDB" id="A0A0S3R531"/>
<evidence type="ECO:0000313" key="2">
    <source>
        <dbReference type="Proteomes" id="UP000291084"/>
    </source>
</evidence>
<protein>
    <submittedName>
        <fullName evidence="1">Uncharacterized protein</fullName>
    </submittedName>
</protein>
<dbReference type="Proteomes" id="UP000291084">
    <property type="component" value="Chromosome 1"/>
</dbReference>
<dbReference type="EMBL" id="AP015034">
    <property type="protein sequence ID" value="BAT75669.1"/>
    <property type="molecule type" value="Genomic_DNA"/>
</dbReference>
<reference evidence="1 2" key="1">
    <citation type="journal article" date="2015" name="Sci. Rep.">
        <title>The power of single molecule real-time sequencing technology in the de novo assembly of a eukaryotic genome.</title>
        <authorList>
            <person name="Sakai H."/>
            <person name="Naito K."/>
            <person name="Ogiso-Tanaka E."/>
            <person name="Takahashi Y."/>
            <person name="Iseki K."/>
            <person name="Muto C."/>
            <person name="Satou K."/>
            <person name="Teruya K."/>
            <person name="Shiroma A."/>
            <person name="Shimoji M."/>
            <person name="Hirano T."/>
            <person name="Itoh T."/>
            <person name="Kaga A."/>
            <person name="Tomooka N."/>
        </authorList>
    </citation>
    <scope>NUCLEOTIDE SEQUENCE [LARGE SCALE GENOMIC DNA]</scope>
    <source>
        <strain evidence="2">cv. Shumari</strain>
    </source>
</reference>
<accession>A0A0S3R531</accession>
<proteinExistence type="predicted"/>
<name>A0A0S3R531_PHAAN</name>
<gene>
    <name evidence="1" type="primary">Vigan.01G357200</name>
    <name evidence="1" type="ORF">VIGAN_01357200</name>
</gene>
<organism evidence="1 2">
    <name type="scientific">Vigna angularis var. angularis</name>
    <dbReference type="NCBI Taxonomy" id="157739"/>
    <lineage>
        <taxon>Eukaryota</taxon>
        <taxon>Viridiplantae</taxon>
        <taxon>Streptophyta</taxon>
        <taxon>Embryophyta</taxon>
        <taxon>Tracheophyta</taxon>
        <taxon>Spermatophyta</taxon>
        <taxon>Magnoliopsida</taxon>
        <taxon>eudicotyledons</taxon>
        <taxon>Gunneridae</taxon>
        <taxon>Pentapetalae</taxon>
        <taxon>rosids</taxon>
        <taxon>fabids</taxon>
        <taxon>Fabales</taxon>
        <taxon>Fabaceae</taxon>
        <taxon>Papilionoideae</taxon>
        <taxon>50 kb inversion clade</taxon>
        <taxon>NPAAA clade</taxon>
        <taxon>indigoferoid/millettioid clade</taxon>
        <taxon>Phaseoleae</taxon>
        <taxon>Vigna</taxon>
    </lineage>
</organism>
<sequence length="96" mass="11069">DLFVLTIISIHFKAMGAILFLHSHSNIFCIKNKTNSIMIKYNPAHNKKMSCIPGLFSIPVTCAIYNLHLQITFIDTIHQKSYRCYAESNNQHIYKP</sequence>
<evidence type="ECO:0000313" key="1">
    <source>
        <dbReference type="EMBL" id="BAT75669.1"/>
    </source>
</evidence>
<feature type="non-terminal residue" evidence="1">
    <location>
        <position position="1"/>
    </location>
</feature>